<organism evidence="11 12">
    <name type="scientific">Mycena venus</name>
    <dbReference type="NCBI Taxonomy" id="2733690"/>
    <lineage>
        <taxon>Eukaryota</taxon>
        <taxon>Fungi</taxon>
        <taxon>Dikarya</taxon>
        <taxon>Basidiomycota</taxon>
        <taxon>Agaricomycotina</taxon>
        <taxon>Agaricomycetes</taxon>
        <taxon>Agaricomycetidae</taxon>
        <taxon>Agaricales</taxon>
        <taxon>Marasmiineae</taxon>
        <taxon>Mycenaceae</taxon>
        <taxon>Mycena</taxon>
    </lineage>
</organism>
<dbReference type="SUPFAM" id="SSF54373">
    <property type="entry name" value="FAD-linked reductases, C-terminal domain"/>
    <property type="match status" value="1"/>
</dbReference>
<evidence type="ECO:0000313" key="11">
    <source>
        <dbReference type="EMBL" id="KAF7345022.1"/>
    </source>
</evidence>
<evidence type="ECO:0000256" key="3">
    <source>
        <dbReference type="ARBA" id="ARBA00022630"/>
    </source>
</evidence>
<dbReference type="PROSITE" id="PS00624">
    <property type="entry name" value="GMC_OXRED_2"/>
    <property type="match status" value="1"/>
</dbReference>
<dbReference type="OrthoDB" id="269227at2759"/>
<evidence type="ECO:0000259" key="10">
    <source>
        <dbReference type="PROSITE" id="PS00624"/>
    </source>
</evidence>
<feature type="binding site" evidence="9">
    <location>
        <begin position="532"/>
        <end position="533"/>
    </location>
    <ligand>
        <name>FAD</name>
        <dbReference type="ChEBI" id="CHEBI:57692"/>
    </ligand>
</feature>
<dbReference type="Proteomes" id="UP000620124">
    <property type="component" value="Unassembled WGS sequence"/>
</dbReference>
<accession>A0A8H6XR85</accession>
<proteinExistence type="inferred from homology"/>
<protein>
    <submittedName>
        <fullName evidence="11">GMC oxidoreductase</fullName>
    </submittedName>
</protein>
<dbReference type="PIRSF" id="PIRSF000137">
    <property type="entry name" value="Alcohol_oxidase"/>
    <property type="match status" value="1"/>
</dbReference>
<feature type="active site" description="Proton donor" evidence="8">
    <location>
        <position position="533"/>
    </location>
</feature>
<feature type="domain" description="Glucose-methanol-choline oxidoreductase N-terminal" evidence="10">
    <location>
        <begin position="282"/>
        <end position="296"/>
    </location>
</feature>
<keyword evidence="3" id="KW-0285">Flavoprotein</keyword>
<reference evidence="11" key="1">
    <citation type="submission" date="2020-05" db="EMBL/GenBank/DDBJ databases">
        <title>Mycena genomes resolve the evolution of fungal bioluminescence.</title>
        <authorList>
            <person name="Tsai I.J."/>
        </authorList>
    </citation>
    <scope>NUCLEOTIDE SEQUENCE</scope>
    <source>
        <strain evidence="11">CCC161011</strain>
    </source>
</reference>
<keyword evidence="6" id="KW-0560">Oxidoreductase</keyword>
<dbReference type="Gene3D" id="3.30.560.10">
    <property type="entry name" value="Glucose Oxidase, domain 3"/>
    <property type="match status" value="1"/>
</dbReference>
<evidence type="ECO:0000256" key="9">
    <source>
        <dbReference type="PIRSR" id="PIRSR000137-2"/>
    </source>
</evidence>
<dbReference type="GO" id="GO:0050660">
    <property type="term" value="F:flavin adenine dinucleotide binding"/>
    <property type="evidence" value="ECO:0007669"/>
    <property type="project" value="InterPro"/>
</dbReference>
<dbReference type="InterPro" id="IPR012132">
    <property type="entry name" value="GMC_OxRdtase"/>
</dbReference>
<comment type="caution">
    <text evidence="11">The sequence shown here is derived from an EMBL/GenBank/DDBJ whole genome shotgun (WGS) entry which is preliminary data.</text>
</comment>
<feature type="active site" description="Proton acceptor" evidence="8">
    <location>
        <position position="576"/>
    </location>
</feature>
<evidence type="ECO:0000256" key="1">
    <source>
        <dbReference type="ARBA" id="ARBA00001974"/>
    </source>
</evidence>
<dbReference type="AlphaFoldDB" id="A0A8H6XR85"/>
<evidence type="ECO:0000256" key="5">
    <source>
        <dbReference type="ARBA" id="ARBA00022827"/>
    </source>
</evidence>
<name>A0A8H6XR85_9AGAR</name>
<evidence type="ECO:0000256" key="7">
    <source>
        <dbReference type="ARBA" id="ARBA00023180"/>
    </source>
</evidence>
<feature type="binding site" evidence="9">
    <location>
        <position position="241"/>
    </location>
    <ligand>
        <name>FAD</name>
        <dbReference type="ChEBI" id="CHEBI:57692"/>
    </ligand>
</feature>
<dbReference type="EMBL" id="JACAZI010000014">
    <property type="protein sequence ID" value="KAF7345022.1"/>
    <property type="molecule type" value="Genomic_DNA"/>
</dbReference>
<gene>
    <name evidence="11" type="ORF">MVEN_01665000</name>
</gene>
<dbReference type="InterPro" id="IPR000172">
    <property type="entry name" value="GMC_OxRdtase_N"/>
</dbReference>
<dbReference type="InterPro" id="IPR007867">
    <property type="entry name" value="GMC_OxRtase_C"/>
</dbReference>
<dbReference type="InterPro" id="IPR036188">
    <property type="entry name" value="FAD/NAD-bd_sf"/>
</dbReference>
<evidence type="ECO:0000256" key="6">
    <source>
        <dbReference type="ARBA" id="ARBA00023002"/>
    </source>
</evidence>
<keyword evidence="7" id="KW-0325">Glycoprotein</keyword>
<dbReference type="PANTHER" id="PTHR11552:SF201">
    <property type="entry name" value="GLUCOSE-METHANOL-CHOLINE OXIDOREDUCTASE N-TERMINAL DOMAIN-CONTAINING PROTEIN"/>
    <property type="match status" value="1"/>
</dbReference>
<evidence type="ECO:0000313" key="12">
    <source>
        <dbReference type="Proteomes" id="UP000620124"/>
    </source>
</evidence>
<comment type="cofactor">
    <cofactor evidence="1 9">
        <name>FAD</name>
        <dbReference type="ChEBI" id="CHEBI:57692"/>
    </cofactor>
</comment>
<evidence type="ECO:0000256" key="8">
    <source>
        <dbReference type="PIRSR" id="PIRSR000137-1"/>
    </source>
</evidence>
<evidence type="ECO:0000256" key="4">
    <source>
        <dbReference type="ARBA" id="ARBA00022729"/>
    </source>
</evidence>
<dbReference type="Pfam" id="PF05199">
    <property type="entry name" value="GMC_oxred_C"/>
    <property type="match status" value="1"/>
</dbReference>
<keyword evidence="12" id="KW-1185">Reference proteome</keyword>
<keyword evidence="4" id="KW-0732">Signal</keyword>
<evidence type="ECO:0000256" key="2">
    <source>
        <dbReference type="ARBA" id="ARBA00010790"/>
    </source>
</evidence>
<dbReference type="GO" id="GO:0016614">
    <property type="term" value="F:oxidoreductase activity, acting on CH-OH group of donors"/>
    <property type="evidence" value="ECO:0007669"/>
    <property type="project" value="InterPro"/>
</dbReference>
<dbReference type="SUPFAM" id="SSF51905">
    <property type="entry name" value="FAD/NAD(P)-binding domain"/>
    <property type="match status" value="1"/>
</dbReference>
<keyword evidence="5 9" id="KW-0274">FAD</keyword>
<sequence>MSAQRDVSGKTFNYVIIGGGTAGLALASRLSEDPLVTVVVLEAGEANLEDPNILVPAQFGKTFGNPKYDWAFPVEKQQFSNGKEFIWSRGKGLGGSSGQNFCAWVKPPAADVDAIEKLGNPGWNWDEYFRYSCKSESFHPPAQEQTNLYPHTYETELHGTSGPIQTTIPFHYHAIDLLFQKTLVNKGLKTIKDPYGGDINGTWIANANYDPQTWTRSYATTGYFLPARDRPNLTVLTEATVTRILFDDTVTGQQLTATGVEFVHNKRTCQVYAEREVILSAGTIQSPQILELSGIGRAEILKKIGVEIKIELDGVGENVQDHTFLGVSFELAGSPETYDRMREPEYQAEALKLYGEGRGPQRAGITSFAYFPLSAATPEAPTLIKRAAAEVASSGVLPPGLREQLDLQLACLNDKNGIDLEIIAFPAFFTPISTPEPQKSYVTILSVLNHPLSRGTIHAKSGDPFDLPSIDPHYFERDFDLEILVQHIKYIRTMVDAEPFKSGVVREIDPGPNCVTDEEIREYIKNAHGTSWHTIGSCSMLPREKQGVVDPELKVYGTKNLRIVDISIIPIHLATHTHATAYMIAEKAADLIRASCN</sequence>
<dbReference type="PANTHER" id="PTHR11552">
    <property type="entry name" value="GLUCOSE-METHANOL-CHOLINE GMC OXIDOREDUCTASE"/>
    <property type="match status" value="1"/>
</dbReference>
<comment type="similarity">
    <text evidence="2">Belongs to the GMC oxidoreductase family.</text>
</comment>
<dbReference type="Pfam" id="PF00732">
    <property type="entry name" value="GMC_oxred_N"/>
    <property type="match status" value="1"/>
</dbReference>
<dbReference type="Gene3D" id="3.50.50.60">
    <property type="entry name" value="FAD/NAD(P)-binding domain"/>
    <property type="match status" value="1"/>
</dbReference>